<evidence type="ECO:0000313" key="1">
    <source>
        <dbReference type="EMBL" id="GEU33437.1"/>
    </source>
</evidence>
<dbReference type="AlphaFoldDB" id="A0A6L2JAB3"/>
<reference evidence="1" key="1">
    <citation type="journal article" date="2019" name="Sci. Rep.">
        <title>Draft genome of Tanacetum cinerariifolium, the natural source of mosquito coil.</title>
        <authorList>
            <person name="Yamashiro T."/>
            <person name="Shiraishi A."/>
            <person name="Satake H."/>
            <person name="Nakayama K."/>
        </authorList>
    </citation>
    <scope>NUCLEOTIDE SEQUENCE</scope>
</reference>
<gene>
    <name evidence="1" type="ORF">Tci_005415</name>
</gene>
<sequence length="309" mass="35714">MDGYKIKFFRGMTYDKVRPIFEREYKKVQSLFKPDKDVHETKTKRVADETLLQESFKKLRAAENMLEIIPVPEFKVEALQVKYPIIDWEIHTEGFDREDLVALWNLVKEKFGSAVPSEDKEKALWAELKRLFEPDADDVLWKLQRYMHAPLTWKLYSDCGVHHVSSTRGHDIFMLTEKDYPLSNAVTILMLNSEEFVNLFVRIGFGSTIKLVSFDEGQVVTFNGKFVCGFRNIDCGTGSRSDNTIGIPHGFIIYGIEVFEGNEEVMEVIDVENWRKDNSRVLRWVVSLIVWNSSVSLTKSSIQSTFGFG</sequence>
<name>A0A6L2JAB3_TANCI</name>
<accession>A0A6L2JAB3</accession>
<protein>
    <submittedName>
        <fullName evidence="1">Uncharacterized protein</fullName>
    </submittedName>
</protein>
<organism evidence="1">
    <name type="scientific">Tanacetum cinerariifolium</name>
    <name type="common">Dalmatian daisy</name>
    <name type="synonym">Chrysanthemum cinerariifolium</name>
    <dbReference type="NCBI Taxonomy" id="118510"/>
    <lineage>
        <taxon>Eukaryota</taxon>
        <taxon>Viridiplantae</taxon>
        <taxon>Streptophyta</taxon>
        <taxon>Embryophyta</taxon>
        <taxon>Tracheophyta</taxon>
        <taxon>Spermatophyta</taxon>
        <taxon>Magnoliopsida</taxon>
        <taxon>eudicotyledons</taxon>
        <taxon>Gunneridae</taxon>
        <taxon>Pentapetalae</taxon>
        <taxon>asterids</taxon>
        <taxon>campanulids</taxon>
        <taxon>Asterales</taxon>
        <taxon>Asteraceae</taxon>
        <taxon>Asteroideae</taxon>
        <taxon>Anthemideae</taxon>
        <taxon>Anthemidinae</taxon>
        <taxon>Tanacetum</taxon>
    </lineage>
</organism>
<comment type="caution">
    <text evidence="1">The sequence shown here is derived from an EMBL/GenBank/DDBJ whole genome shotgun (WGS) entry which is preliminary data.</text>
</comment>
<proteinExistence type="predicted"/>
<dbReference type="EMBL" id="BKCJ010000464">
    <property type="protein sequence ID" value="GEU33437.1"/>
    <property type="molecule type" value="Genomic_DNA"/>
</dbReference>